<sequence>MNEVQKPVSAIRSQILQNPDMILGDRELMSALLEADGGYSEGRNIVDLRAKLVERLEERLNRLEATNRTVIAAAYENLAGTNQIHRAVLALLEPNSFRGFLAALGEEVAHILSIDAIRLGLESGSAIPGAHLGPKGPLSGLVIALPRGGVEEYLSDGDGRPARRVTLRRATAQADDLYGQNEALVQSEALLKLDLGQGKGAALLALGAEDPQRFTPDQGTDLLSFFAGAFERVLRRWLA</sequence>
<reference evidence="2 3" key="1">
    <citation type="submission" date="2020-05" db="EMBL/GenBank/DDBJ databases">
        <title>Gimesia benthica sp. nov., a novel planctomycete isolated from a deep-sea water sample of the Northwest Indian Ocean.</title>
        <authorList>
            <person name="Wang J."/>
            <person name="Ruan C."/>
            <person name="Song L."/>
            <person name="Zhu Y."/>
            <person name="Li A."/>
            <person name="Zheng X."/>
            <person name="Wang L."/>
            <person name="Lu Z."/>
            <person name="Huang Y."/>
            <person name="Du W."/>
            <person name="Zhou Y."/>
            <person name="Huang L."/>
            <person name="Dai X."/>
        </authorList>
    </citation>
    <scope>NUCLEOTIDE SEQUENCE [LARGE SCALE GENOMIC DNA]</scope>
    <source>
        <strain evidence="2 3">YYQ-30</strain>
    </source>
</reference>
<protein>
    <submittedName>
        <fullName evidence="2">DUF484 family protein</fullName>
    </submittedName>
</protein>
<gene>
    <name evidence="2" type="ORF">HMH01_03960</name>
</gene>
<evidence type="ECO:0000313" key="2">
    <source>
        <dbReference type="EMBL" id="NNU79588.1"/>
    </source>
</evidence>
<organism evidence="2 3">
    <name type="scientific">Halovulum dunhuangense</name>
    <dbReference type="NCBI Taxonomy" id="1505036"/>
    <lineage>
        <taxon>Bacteria</taxon>
        <taxon>Pseudomonadati</taxon>
        <taxon>Pseudomonadota</taxon>
        <taxon>Alphaproteobacteria</taxon>
        <taxon>Rhodobacterales</taxon>
        <taxon>Paracoccaceae</taxon>
        <taxon>Halovulum</taxon>
    </lineage>
</organism>
<dbReference type="Proteomes" id="UP000572377">
    <property type="component" value="Unassembled WGS sequence"/>
</dbReference>
<accession>A0A849KVV9</accession>
<dbReference type="Pfam" id="PF04340">
    <property type="entry name" value="DUF484"/>
    <property type="match status" value="1"/>
</dbReference>
<dbReference type="InterPro" id="IPR029016">
    <property type="entry name" value="GAF-like_dom_sf"/>
</dbReference>
<evidence type="ECO:0000256" key="1">
    <source>
        <dbReference type="SAM" id="Coils"/>
    </source>
</evidence>
<keyword evidence="1" id="KW-0175">Coiled coil</keyword>
<comment type="caution">
    <text evidence="2">The sequence shown here is derived from an EMBL/GenBank/DDBJ whole genome shotgun (WGS) entry which is preliminary data.</text>
</comment>
<dbReference type="Gene3D" id="3.30.450.40">
    <property type="match status" value="1"/>
</dbReference>
<dbReference type="RefSeq" id="WP_171322700.1">
    <property type="nucleotide sequence ID" value="NZ_JABFBC010000001.1"/>
</dbReference>
<dbReference type="AlphaFoldDB" id="A0A849KVV9"/>
<dbReference type="EMBL" id="JABFBC010000001">
    <property type="protein sequence ID" value="NNU79588.1"/>
    <property type="molecule type" value="Genomic_DNA"/>
</dbReference>
<feature type="coiled-coil region" evidence="1">
    <location>
        <begin position="46"/>
        <end position="73"/>
    </location>
</feature>
<name>A0A849KVV9_9RHOB</name>
<evidence type="ECO:0000313" key="3">
    <source>
        <dbReference type="Proteomes" id="UP000572377"/>
    </source>
</evidence>
<dbReference type="InterPro" id="IPR007435">
    <property type="entry name" value="DUF484"/>
</dbReference>
<proteinExistence type="predicted"/>
<keyword evidence="3" id="KW-1185">Reference proteome</keyword>